<protein>
    <submittedName>
        <fullName evidence="2">Uncharacterized protein</fullName>
    </submittedName>
</protein>
<accession>A0A834BL20</accession>
<dbReference type="EMBL" id="JABVXQ010000001">
    <property type="protein sequence ID" value="KAF6131068.1"/>
    <property type="molecule type" value="Genomic_DNA"/>
</dbReference>
<organism evidence="2 3">
    <name type="scientific">Phyllostomus discolor</name>
    <name type="common">pale spear-nosed bat</name>
    <dbReference type="NCBI Taxonomy" id="89673"/>
    <lineage>
        <taxon>Eukaryota</taxon>
        <taxon>Metazoa</taxon>
        <taxon>Chordata</taxon>
        <taxon>Craniata</taxon>
        <taxon>Vertebrata</taxon>
        <taxon>Euteleostomi</taxon>
        <taxon>Mammalia</taxon>
        <taxon>Eutheria</taxon>
        <taxon>Laurasiatheria</taxon>
        <taxon>Chiroptera</taxon>
        <taxon>Yangochiroptera</taxon>
        <taxon>Phyllostomidae</taxon>
        <taxon>Phyllostominae</taxon>
        <taxon>Phyllostomus</taxon>
    </lineage>
</organism>
<dbReference type="InterPro" id="IPR043220">
    <property type="entry name" value="POM121-like_prot_1"/>
</dbReference>
<evidence type="ECO:0000256" key="1">
    <source>
        <dbReference type="SAM" id="MobiDB-lite"/>
    </source>
</evidence>
<comment type="caution">
    <text evidence="2">The sequence shown here is derived from an EMBL/GenBank/DDBJ whole genome shotgun (WGS) entry which is preliminary data.</text>
</comment>
<evidence type="ECO:0000313" key="2">
    <source>
        <dbReference type="EMBL" id="KAF6131068.1"/>
    </source>
</evidence>
<dbReference type="AlphaFoldDB" id="A0A834BL20"/>
<sequence length="162" mass="18085">MREVGPDGSGEAQSAFRPLGVQGGLSSFVPRPGSAENPKDGCHRKSQAFLKSSSCLQRNAITSSYSFTRCFPLVERRRQPTTCHTRLPQRSSNRVSQKGPQTPCSASMFSQRKSQSEKDQDGPSRQKRSPRNRLPCNSFRPQELKVPMLPHRGRGREGELLM</sequence>
<reference evidence="2 3" key="1">
    <citation type="journal article" date="2020" name="Nature">
        <title>Six reference-quality genomes reveal evolution of bat adaptations.</title>
        <authorList>
            <person name="Jebb D."/>
            <person name="Huang Z."/>
            <person name="Pippel M."/>
            <person name="Hughes G.M."/>
            <person name="Lavrichenko K."/>
            <person name="Devanna P."/>
            <person name="Winkler S."/>
            <person name="Jermiin L.S."/>
            <person name="Skirmuntt E.C."/>
            <person name="Katzourakis A."/>
            <person name="Burkitt-Gray L."/>
            <person name="Ray D.A."/>
            <person name="Sullivan K.A.M."/>
            <person name="Roscito J.G."/>
            <person name="Kirilenko B.M."/>
            <person name="Davalos L.M."/>
            <person name="Corthals A.P."/>
            <person name="Power M.L."/>
            <person name="Jones G."/>
            <person name="Ransome R.D."/>
            <person name="Dechmann D.K.N."/>
            <person name="Locatelli A.G."/>
            <person name="Puechmaille S.J."/>
            <person name="Fedrigo O."/>
            <person name="Jarvis E.D."/>
            <person name="Hiller M."/>
            <person name="Vernes S.C."/>
            <person name="Myers E.W."/>
            <person name="Teeling E.C."/>
        </authorList>
    </citation>
    <scope>NUCLEOTIDE SEQUENCE [LARGE SCALE GENOMIC DNA]</scope>
    <source>
        <strain evidence="2">Bat1K_MPI-CBG_1</strain>
    </source>
</reference>
<feature type="region of interest" description="Disordered" evidence="1">
    <location>
        <begin position="78"/>
        <end position="162"/>
    </location>
</feature>
<feature type="compositionally biased region" description="Basic and acidic residues" evidence="1">
    <location>
        <begin position="114"/>
        <end position="124"/>
    </location>
</feature>
<feature type="compositionally biased region" description="Polar residues" evidence="1">
    <location>
        <begin position="80"/>
        <end position="113"/>
    </location>
</feature>
<gene>
    <name evidence="2" type="ORF">HJG60_007969</name>
</gene>
<evidence type="ECO:0000313" key="3">
    <source>
        <dbReference type="Proteomes" id="UP000664940"/>
    </source>
</evidence>
<dbReference type="Proteomes" id="UP000664940">
    <property type="component" value="Unassembled WGS sequence"/>
</dbReference>
<dbReference type="Pfam" id="PF15229">
    <property type="entry name" value="POM121"/>
    <property type="match status" value="1"/>
</dbReference>
<name>A0A834BL20_9CHIR</name>
<proteinExistence type="predicted"/>
<dbReference type="PANTHER" id="PTHR15566">
    <property type="entry name" value="POM121-LIKE"/>
    <property type="match status" value="1"/>
</dbReference>
<dbReference type="PANTHER" id="PTHR15566:SF4">
    <property type="entry name" value="POM121-LIKE PROTEIN 1-RELATED"/>
    <property type="match status" value="1"/>
</dbReference>
<feature type="region of interest" description="Disordered" evidence="1">
    <location>
        <begin position="1"/>
        <end position="44"/>
    </location>
</feature>